<dbReference type="OMA" id="CEDWSMS"/>
<dbReference type="AlphaFoldDB" id="A0A1X2H4C6"/>
<gene>
    <name evidence="5" type="ORF">BCR43DRAFT_496583</name>
</gene>
<evidence type="ECO:0000313" key="5">
    <source>
        <dbReference type="EMBL" id="ORY93253.1"/>
    </source>
</evidence>
<dbReference type="PROSITE" id="PS01184">
    <property type="entry name" value="UBIE_2"/>
    <property type="match status" value="1"/>
</dbReference>
<dbReference type="OrthoDB" id="2013972at2759"/>
<keyword evidence="2 5" id="KW-0808">Transferase</keyword>
<reference evidence="5 6" key="1">
    <citation type="submission" date="2016-07" db="EMBL/GenBank/DDBJ databases">
        <title>Pervasive Adenine N6-methylation of Active Genes in Fungi.</title>
        <authorList>
            <consortium name="DOE Joint Genome Institute"/>
            <person name="Mondo S.J."/>
            <person name="Dannebaum R.O."/>
            <person name="Kuo R.C."/>
            <person name="Labutti K."/>
            <person name="Haridas S."/>
            <person name="Kuo A."/>
            <person name="Salamov A."/>
            <person name="Ahrendt S.R."/>
            <person name="Lipzen A."/>
            <person name="Sullivan W."/>
            <person name="Andreopoulos W.B."/>
            <person name="Clum A."/>
            <person name="Lindquist E."/>
            <person name="Daum C."/>
            <person name="Ramamoorthy G.K."/>
            <person name="Gryganskyi A."/>
            <person name="Culley D."/>
            <person name="Magnuson J.K."/>
            <person name="James T.Y."/>
            <person name="O'Malley M.A."/>
            <person name="Stajich J.E."/>
            <person name="Spatafora J.W."/>
            <person name="Visel A."/>
            <person name="Grigoriev I.V."/>
        </authorList>
    </citation>
    <scope>NUCLEOTIDE SEQUENCE [LARGE SCALE GENOMIC DNA]</scope>
    <source>
        <strain evidence="5 6">NRRL 2496</strain>
    </source>
</reference>
<dbReference type="GO" id="GO:0032259">
    <property type="term" value="P:methylation"/>
    <property type="evidence" value="ECO:0007669"/>
    <property type="project" value="UniProtKB-KW"/>
</dbReference>
<evidence type="ECO:0000256" key="2">
    <source>
        <dbReference type="ARBA" id="ARBA00022679"/>
    </source>
</evidence>
<feature type="domain" description="Methyltransferase" evidence="4">
    <location>
        <begin position="38"/>
        <end position="128"/>
    </location>
</feature>
<dbReference type="EMBL" id="MCGN01000009">
    <property type="protein sequence ID" value="ORY93253.1"/>
    <property type="molecule type" value="Genomic_DNA"/>
</dbReference>
<dbReference type="SUPFAM" id="SSF53335">
    <property type="entry name" value="S-adenosyl-L-methionine-dependent methyltransferases"/>
    <property type="match status" value="1"/>
</dbReference>
<evidence type="ECO:0000256" key="1">
    <source>
        <dbReference type="ARBA" id="ARBA00022603"/>
    </source>
</evidence>
<evidence type="ECO:0000256" key="3">
    <source>
        <dbReference type="ARBA" id="ARBA00022691"/>
    </source>
</evidence>
<sequence>MMKKLSACRSTSCYSSRSLFGRIYFSPMEETLKRGARVLDVGAGPGLWIRDMAEQYPNSHFTGTDAMIYPISTPPKNCQLRIADAAEGLPFPDNTFDFVLQHDGLMRYTHSEWDMAIKELVRVLKPGGWIELVECSCALQDIGPNLSIWLMRLTVSLQSRNINVKMASQLNRYLEKAGSLENVEFSHRSVPIGWLGKLGDLMLECMERLFDSMKPRLCEDWSMSLSKYDKIVQAASKECREFKSWTNVHYAYGRKL</sequence>
<organism evidence="5 6">
    <name type="scientific">Syncephalastrum racemosum</name>
    <name type="common">Filamentous fungus</name>
    <dbReference type="NCBI Taxonomy" id="13706"/>
    <lineage>
        <taxon>Eukaryota</taxon>
        <taxon>Fungi</taxon>
        <taxon>Fungi incertae sedis</taxon>
        <taxon>Mucoromycota</taxon>
        <taxon>Mucoromycotina</taxon>
        <taxon>Mucoromycetes</taxon>
        <taxon>Mucorales</taxon>
        <taxon>Syncephalastraceae</taxon>
        <taxon>Syncephalastrum</taxon>
    </lineage>
</organism>
<evidence type="ECO:0000313" key="6">
    <source>
        <dbReference type="Proteomes" id="UP000242180"/>
    </source>
</evidence>
<dbReference type="GO" id="GO:0008168">
    <property type="term" value="F:methyltransferase activity"/>
    <property type="evidence" value="ECO:0007669"/>
    <property type="project" value="UniProtKB-KW"/>
</dbReference>
<dbReference type="PANTHER" id="PTHR43591">
    <property type="entry name" value="METHYLTRANSFERASE"/>
    <property type="match status" value="1"/>
</dbReference>
<dbReference type="Proteomes" id="UP000242180">
    <property type="component" value="Unassembled WGS sequence"/>
</dbReference>
<dbReference type="Gene3D" id="3.40.50.150">
    <property type="entry name" value="Vaccinia Virus protein VP39"/>
    <property type="match status" value="1"/>
</dbReference>
<dbReference type="InterPro" id="IPR041698">
    <property type="entry name" value="Methyltransf_25"/>
</dbReference>
<evidence type="ECO:0000259" key="4">
    <source>
        <dbReference type="Pfam" id="PF13649"/>
    </source>
</evidence>
<dbReference type="CDD" id="cd02440">
    <property type="entry name" value="AdoMet_MTases"/>
    <property type="match status" value="1"/>
</dbReference>
<keyword evidence="6" id="KW-1185">Reference proteome</keyword>
<dbReference type="InterPro" id="IPR029063">
    <property type="entry name" value="SAM-dependent_MTases_sf"/>
</dbReference>
<protein>
    <submittedName>
        <fullName evidence="5">S-adenosyl-L-methionine-dependent methyltransferase</fullName>
    </submittedName>
</protein>
<keyword evidence="1 5" id="KW-0489">Methyltransferase</keyword>
<comment type="caution">
    <text evidence="5">The sequence shown here is derived from an EMBL/GenBank/DDBJ whole genome shotgun (WGS) entry which is preliminary data.</text>
</comment>
<proteinExistence type="predicted"/>
<dbReference type="PANTHER" id="PTHR43591:SF24">
    <property type="entry name" value="2-METHOXY-6-POLYPRENYL-1,4-BENZOQUINOL METHYLASE, MITOCHONDRIAL"/>
    <property type="match status" value="1"/>
</dbReference>
<accession>A0A1X2H4C6</accession>
<dbReference type="InterPro" id="IPR023576">
    <property type="entry name" value="UbiE/COQ5_MeTrFase_CS"/>
</dbReference>
<keyword evidence="3" id="KW-0949">S-adenosyl-L-methionine</keyword>
<dbReference type="Pfam" id="PF13649">
    <property type="entry name" value="Methyltransf_25"/>
    <property type="match status" value="1"/>
</dbReference>
<dbReference type="STRING" id="13706.A0A1X2H4C6"/>
<name>A0A1X2H4C6_SYNRA</name>
<dbReference type="InParanoid" id="A0A1X2H4C6"/>